<dbReference type="SUPFAM" id="SSF158472">
    <property type="entry name" value="HAMP domain-like"/>
    <property type="match status" value="1"/>
</dbReference>
<dbReference type="SUPFAM" id="SSF55874">
    <property type="entry name" value="ATPase domain of HSP90 chaperone/DNA topoisomerase II/histidine kinase"/>
    <property type="match status" value="1"/>
</dbReference>
<keyword evidence="4" id="KW-1003">Cell membrane</keyword>
<dbReference type="InterPro" id="IPR029151">
    <property type="entry name" value="Sensor-like_sf"/>
</dbReference>
<keyword evidence="5" id="KW-0597">Phosphoprotein</keyword>
<keyword evidence="9 17" id="KW-0418">Kinase</keyword>
<evidence type="ECO:0000256" key="8">
    <source>
        <dbReference type="ARBA" id="ARBA00022741"/>
    </source>
</evidence>
<dbReference type="Proteomes" id="UP000830055">
    <property type="component" value="Chromosome"/>
</dbReference>
<feature type="domain" description="Histidine kinase" evidence="15">
    <location>
        <begin position="273"/>
        <end position="482"/>
    </location>
</feature>
<dbReference type="SUPFAM" id="SSF103190">
    <property type="entry name" value="Sensory domain-like"/>
    <property type="match status" value="1"/>
</dbReference>
<evidence type="ECO:0000256" key="10">
    <source>
        <dbReference type="ARBA" id="ARBA00022840"/>
    </source>
</evidence>
<evidence type="ECO:0000313" key="18">
    <source>
        <dbReference type="Proteomes" id="UP000830055"/>
    </source>
</evidence>
<evidence type="ECO:0000313" key="17">
    <source>
        <dbReference type="EMBL" id="BDD87766.1"/>
    </source>
</evidence>
<dbReference type="PANTHER" id="PTHR43065:SF46">
    <property type="entry name" value="C4-DICARBOXYLATE TRANSPORT SENSOR PROTEIN DCTB"/>
    <property type="match status" value="1"/>
</dbReference>
<keyword evidence="8" id="KW-0547">Nucleotide-binding</keyword>
<dbReference type="GO" id="GO:0016301">
    <property type="term" value="F:kinase activity"/>
    <property type="evidence" value="ECO:0007669"/>
    <property type="project" value="UniProtKB-KW"/>
</dbReference>
<evidence type="ECO:0000256" key="1">
    <source>
        <dbReference type="ARBA" id="ARBA00000085"/>
    </source>
</evidence>
<dbReference type="SMART" id="SM00388">
    <property type="entry name" value="HisKA"/>
    <property type="match status" value="1"/>
</dbReference>
<name>A0ABN6M4F4_9BACT</name>
<dbReference type="Pfam" id="PF17203">
    <property type="entry name" value="sCache_3_2"/>
    <property type="match status" value="1"/>
</dbReference>
<feature type="transmembrane region" description="Helical" evidence="14">
    <location>
        <begin position="173"/>
        <end position="195"/>
    </location>
</feature>
<evidence type="ECO:0000256" key="7">
    <source>
        <dbReference type="ARBA" id="ARBA00022692"/>
    </source>
</evidence>
<evidence type="ECO:0000256" key="13">
    <source>
        <dbReference type="ARBA" id="ARBA00023136"/>
    </source>
</evidence>
<organism evidence="17 18">
    <name type="scientific">Desulfofustis limnaeus</name>
    <dbReference type="NCBI Taxonomy" id="2740163"/>
    <lineage>
        <taxon>Bacteria</taxon>
        <taxon>Pseudomonadati</taxon>
        <taxon>Thermodesulfobacteriota</taxon>
        <taxon>Desulfobulbia</taxon>
        <taxon>Desulfobulbales</taxon>
        <taxon>Desulfocapsaceae</taxon>
        <taxon>Desulfofustis</taxon>
    </lineage>
</organism>
<dbReference type="InterPro" id="IPR003594">
    <property type="entry name" value="HATPase_dom"/>
</dbReference>
<dbReference type="CDD" id="cd06225">
    <property type="entry name" value="HAMP"/>
    <property type="match status" value="1"/>
</dbReference>
<evidence type="ECO:0000259" key="16">
    <source>
        <dbReference type="PROSITE" id="PS50885"/>
    </source>
</evidence>
<dbReference type="InterPro" id="IPR003660">
    <property type="entry name" value="HAMP_dom"/>
</dbReference>
<dbReference type="EMBL" id="AP025516">
    <property type="protein sequence ID" value="BDD87766.1"/>
    <property type="molecule type" value="Genomic_DNA"/>
</dbReference>
<dbReference type="InterPro" id="IPR036097">
    <property type="entry name" value="HisK_dim/P_sf"/>
</dbReference>
<dbReference type="PRINTS" id="PR00344">
    <property type="entry name" value="BCTRLSENSOR"/>
</dbReference>
<reference evidence="17 18" key="1">
    <citation type="submission" date="2022-01" db="EMBL/GenBank/DDBJ databases">
        <title>Desulfofustis limnae sp. nov., a novel mesophilic sulfate-reducing bacterium isolated from marsh soil.</title>
        <authorList>
            <person name="Watanabe M."/>
            <person name="Takahashi A."/>
            <person name="Kojima H."/>
            <person name="Fukui M."/>
        </authorList>
    </citation>
    <scope>NUCLEOTIDE SEQUENCE [LARGE SCALE GENOMIC DNA]</scope>
    <source>
        <strain evidence="17 18">PPLL</strain>
    </source>
</reference>
<dbReference type="Pfam" id="PF02518">
    <property type="entry name" value="HATPase_c"/>
    <property type="match status" value="1"/>
</dbReference>
<evidence type="ECO:0000256" key="11">
    <source>
        <dbReference type="ARBA" id="ARBA00022989"/>
    </source>
</evidence>
<dbReference type="PROSITE" id="PS50109">
    <property type="entry name" value="HIS_KIN"/>
    <property type="match status" value="1"/>
</dbReference>
<evidence type="ECO:0000256" key="2">
    <source>
        <dbReference type="ARBA" id="ARBA00004651"/>
    </source>
</evidence>
<keyword evidence="18" id="KW-1185">Reference proteome</keyword>
<dbReference type="Gene3D" id="3.30.565.10">
    <property type="entry name" value="Histidine kinase-like ATPase, C-terminal domain"/>
    <property type="match status" value="1"/>
</dbReference>
<gene>
    <name evidence="17" type="ORF">DPPLL_21310</name>
</gene>
<evidence type="ECO:0000256" key="14">
    <source>
        <dbReference type="SAM" id="Phobius"/>
    </source>
</evidence>
<evidence type="ECO:0000256" key="4">
    <source>
        <dbReference type="ARBA" id="ARBA00022475"/>
    </source>
</evidence>
<dbReference type="Pfam" id="PF00512">
    <property type="entry name" value="HisKA"/>
    <property type="match status" value="1"/>
</dbReference>
<sequence length="482" mass="53928">MRLSLQQKFILVAFLSLLFLTGTISFIVATNTRNALYQATERQGRMLAQTVSALIINELIYEKLGIVEEGGLIDNYVRELHARQELDLNFVAVLDTGQRVVSHSEFREFGKRYDDEILQQALATNTVQMRKIDDPQTKQSLEFAAPLAIESKQWGLLHFSVNLASVEEEIRALLMRIVSFFFLVMTVLFLFIYLLSWRFIKPITNLSHAMEEVEVEMGEKIIPVSGSDELSRLTKSFNDMVIRIRQANEDMKTAAETLRQSEKMATLGVLSSSIAHRINNPLGGLFNCAQMLRRHGADQAFRDKYLDLIEEGLQSIKQTTGQLLATASRRTGKGQRLEVAEVLASVLKFLDHRIKRQGIVFSSEVEPGLFPVVAAYDLEELLLNTLLNAVQAMETGGQLKVKAGKTGEGTIVIRIEDTGVGIAPHDLDRVFDLFFSTKTDGEGTGLGLWMCYELVKKYQGDISLISQKGKGTSVILTIAEES</sequence>
<keyword evidence="12" id="KW-0902">Two-component regulatory system</keyword>
<feature type="domain" description="HAMP" evidence="16">
    <location>
        <begin position="197"/>
        <end position="249"/>
    </location>
</feature>
<dbReference type="RefSeq" id="WP_284151180.1">
    <property type="nucleotide sequence ID" value="NZ_AP025516.1"/>
</dbReference>
<dbReference type="Gene3D" id="1.10.287.130">
    <property type="match status" value="1"/>
</dbReference>
<dbReference type="Gene3D" id="6.10.340.10">
    <property type="match status" value="1"/>
</dbReference>
<evidence type="ECO:0000256" key="5">
    <source>
        <dbReference type="ARBA" id="ARBA00022553"/>
    </source>
</evidence>
<keyword evidence="10" id="KW-0067">ATP-binding</keyword>
<dbReference type="EC" id="2.7.13.3" evidence="3"/>
<dbReference type="SMART" id="SM00304">
    <property type="entry name" value="HAMP"/>
    <property type="match status" value="1"/>
</dbReference>
<evidence type="ECO:0000256" key="6">
    <source>
        <dbReference type="ARBA" id="ARBA00022679"/>
    </source>
</evidence>
<comment type="catalytic activity">
    <reaction evidence="1">
        <text>ATP + protein L-histidine = ADP + protein N-phospho-L-histidine.</text>
        <dbReference type="EC" id="2.7.13.3"/>
    </reaction>
</comment>
<proteinExistence type="predicted"/>
<evidence type="ECO:0000256" key="12">
    <source>
        <dbReference type="ARBA" id="ARBA00023012"/>
    </source>
</evidence>
<keyword evidence="11 14" id="KW-1133">Transmembrane helix</keyword>
<keyword evidence="7 14" id="KW-0812">Transmembrane</keyword>
<dbReference type="InterPro" id="IPR003661">
    <property type="entry name" value="HisK_dim/P_dom"/>
</dbReference>
<evidence type="ECO:0000256" key="9">
    <source>
        <dbReference type="ARBA" id="ARBA00022777"/>
    </source>
</evidence>
<dbReference type="InterPro" id="IPR004358">
    <property type="entry name" value="Sig_transdc_His_kin-like_C"/>
</dbReference>
<comment type="subcellular location">
    <subcellularLocation>
        <location evidence="2">Cell membrane</location>
        <topology evidence="2">Multi-pass membrane protein</topology>
    </subcellularLocation>
</comment>
<evidence type="ECO:0000259" key="15">
    <source>
        <dbReference type="PROSITE" id="PS50109"/>
    </source>
</evidence>
<dbReference type="PANTHER" id="PTHR43065">
    <property type="entry name" value="SENSOR HISTIDINE KINASE"/>
    <property type="match status" value="1"/>
</dbReference>
<dbReference type="SMART" id="SM00387">
    <property type="entry name" value="HATPase_c"/>
    <property type="match status" value="1"/>
</dbReference>
<dbReference type="InterPro" id="IPR033463">
    <property type="entry name" value="sCache_3"/>
</dbReference>
<dbReference type="InterPro" id="IPR005467">
    <property type="entry name" value="His_kinase_dom"/>
</dbReference>
<dbReference type="InterPro" id="IPR036890">
    <property type="entry name" value="HATPase_C_sf"/>
</dbReference>
<accession>A0ABN6M4F4</accession>
<protein>
    <recommendedName>
        <fullName evidence="3">histidine kinase</fullName>
        <ecNumber evidence="3">2.7.13.3</ecNumber>
    </recommendedName>
</protein>
<keyword evidence="13 14" id="KW-0472">Membrane</keyword>
<dbReference type="Pfam" id="PF00672">
    <property type="entry name" value="HAMP"/>
    <property type="match status" value="1"/>
</dbReference>
<keyword evidence="6" id="KW-0808">Transferase</keyword>
<dbReference type="CDD" id="cd00082">
    <property type="entry name" value="HisKA"/>
    <property type="match status" value="1"/>
</dbReference>
<dbReference type="PROSITE" id="PS50885">
    <property type="entry name" value="HAMP"/>
    <property type="match status" value="1"/>
</dbReference>
<evidence type="ECO:0000256" key="3">
    <source>
        <dbReference type="ARBA" id="ARBA00012438"/>
    </source>
</evidence>
<dbReference type="SUPFAM" id="SSF47384">
    <property type="entry name" value="Homodimeric domain of signal transducing histidine kinase"/>
    <property type="match status" value="1"/>
</dbReference>